<dbReference type="OrthoDB" id="287437at2157"/>
<dbReference type="AlphaFoldDB" id="A0A1H8W308"/>
<proteinExistence type="predicted"/>
<sequence length="107" mass="11221">MNDSSTPVGTSTTSDAADAASVSRTSGYVVSRRGLGRSSLARCVRSLRLVAFWVAVMLPCYAIWLLFGGLSAAEAPLFVATVLFDCSAFVVGHNHRSPSVATGRLTP</sequence>
<evidence type="ECO:0000256" key="1">
    <source>
        <dbReference type="SAM" id="MobiDB-lite"/>
    </source>
</evidence>
<evidence type="ECO:0000313" key="4">
    <source>
        <dbReference type="Proteomes" id="UP000199126"/>
    </source>
</evidence>
<reference evidence="4" key="1">
    <citation type="submission" date="2016-10" db="EMBL/GenBank/DDBJ databases">
        <authorList>
            <person name="Varghese N."/>
            <person name="Submissions S."/>
        </authorList>
    </citation>
    <scope>NUCLEOTIDE SEQUENCE [LARGE SCALE GENOMIC DNA]</scope>
    <source>
        <strain evidence="4">CGMCC 1.10121</strain>
    </source>
</reference>
<dbReference type="Proteomes" id="UP000199126">
    <property type="component" value="Unassembled WGS sequence"/>
</dbReference>
<protein>
    <submittedName>
        <fullName evidence="3">Uncharacterized protein</fullName>
    </submittedName>
</protein>
<dbReference type="RefSeq" id="WP_089827513.1">
    <property type="nucleotide sequence ID" value="NZ_FODV01000022.1"/>
</dbReference>
<keyword evidence="2" id="KW-1133">Transmembrane helix</keyword>
<accession>A0A1H8W308</accession>
<dbReference type="Pfam" id="PF26071">
    <property type="entry name" value="DUF8028"/>
    <property type="match status" value="1"/>
</dbReference>
<name>A0A1H8W308_9EURY</name>
<evidence type="ECO:0000256" key="2">
    <source>
        <dbReference type="SAM" id="Phobius"/>
    </source>
</evidence>
<keyword evidence="4" id="KW-1185">Reference proteome</keyword>
<evidence type="ECO:0000313" key="3">
    <source>
        <dbReference type="EMBL" id="SEP21847.1"/>
    </source>
</evidence>
<feature type="compositionally biased region" description="Low complexity" evidence="1">
    <location>
        <begin position="10"/>
        <end position="24"/>
    </location>
</feature>
<dbReference type="EMBL" id="FODV01000022">
    <property type="protein sequence ID" value="SEP21847.1"/>
    <property type="molecule type" value="Genomic_DNA"/>
</dbReference>
<keyword evidence="2" id="KW-0812">Transmembrane</keyword>
<feature type="transmembrane region" description="Helical" evidence="2">
    <location>
        <begin position="47"/>
        <end position="67"/>
    </location>
</feature>
<dbReference type="InterPro" id="IPR058341">
    <property type="entry name" value="DUF8028"/>
</dbReference>
<keyword evidence="2" id="KW-0472">Membrane</keyword>
<feature type="region of interest" description="Disordered" evidence="1">
    <location>
        <begin position="1"/>
        <end position="24"/>
    </location>
</feature>
<gene>
    <name evidence="3" type="ORF">SAMN04487948_12251</name>
</gene>
<organism evidence="3 4">
    <name type="scientific">Halogranum amylolyticum</name>
    <dbReference type="NCBI Taxonomy" id="660520"/>
    <lineage>
        <taxon>Archaea</taxon>
        <taxon>Methanobacteriati</taxon>
        <taxon>Methanobacteriota</taxon>
        <taxon>Stenosarchaea group</taxon>
        <taxon>Halobacteria</taxon>
        <taxon>Halobacteriales</taxon>
        <taxon>Haloferacaceae</taxon>
    </lineage>
</organism>